<proteinExistence type="predicted"/>
<dbReference type="OrthoDB" id="9807687at2"/>
<dbReference type="EMBL" id="QAAD01000019">
    <property type="protein sequence ID" value="PTN07301.1"/>
    <property type="molecule type" value="Genomic_DNA"/>
</dbReference>
<dbReference type="AlphaFoldDB" id="A0A2T5BYI8"/>
<dbReference type="Proteomes" id="UP000243525">
    <property type="component" value="Unassembled WGS sequence"/>
</dbReference>
<accession>A0A2T5BYI8</accession>
<name>A0A2T5BYI8_9BACT</name>
<reference evidence="2 3" key="1">
    <citation type="submission" date="2018-04" db="EMBL/GenBank/DDBJ databases">
        <title>Genomic Encyclopedia of Archaeal and Bacterial Type Strains, Phase II (KMG-II): from individual species to whole genera.</title>
        <authorList>
            <person name="Goeker M."/>
        </authorList>
    </citation>
    <scope>NUCLEOTIDE SEQUENCE [LARGE SCALE GENOMIC DNA]</scope>
    <source>
        <strain evidence="2 3">DSM 28823</strain>
    </source>
</reference>
<keyword evidence="3" id="KW-1185">Reference proteome</keyword>
<comment type="caution">
    <text evidence="2">The sequence shown here is derived from an EMBL/GenBank/DDBJ whole genome shotgun (WGS) entry which is preliminary data.</text>
</comment>
<protein>
    <submittedName>
        <fullName evidence="2">GSCFA family protein</fullName>
    </submittedName>
</protein>
<dbReference type="SUPFAM" id="SSF52266">
    <property type="entry name" value="SGNH hydrolase"/>
    <property type="match status" value="1"/>
</dbReference>
<feature type="domain" description="GSCFA" evidence="1">
    <location>
        <begin position="27"/>
        <end position="265"/>
    </location>
</feature>
<dbReference type="InterPro" id="IPR014982">
    <property type="entry name" value="GSCFA"/>
</dbReference>
<evidence type="ECO:0000313" key="3">
    <source>
        <dbReference type="Proteomes" id="UP000243525"/>
    </source>
</evidence>
<organism evidence="2 3">
    <name type="scientific">Mangrovibacterium marinum</name>
    <dbReference type="NCBI Taxonomy" id="1639118"/>
    <lineage>
        <taxon>Bacteria</taxon>
        <taxon>Pseudomonadati</taxon>
        <taxon>Bacteroidota</taxon>
        <taxon>Bacteroidia</taxon>
        <taxon>Marinilabiliales</taxon>
        <taxon>Prolixibacteraceae</taxon>
        <taxon>Mangrovibacterium</taxon>
    </lineage>
</organism>
<gene>
    <name evidence="2" type="ORF">C8N47_11914</name>
</gene>
<evidence type="ECO:0000313" key="2">
    <source>
        <dbReference type="EMBL" id="PTN07301.1"/>
    </source>
</evidence>
<evidence type="ECO:0000259" key="1">
    <source>
        <dbReference type="Pfam" id="PF08885"/>
    </source>
</evidence>
<sequence>MTTEGMNRYFTDVELENYAWKIGYKDKILFMGSCFTENIGEIMAGLKFQTLINPFGILYNPLSIAASLRRLMDPKPYCKADLFEHNGVWGSFDFHSRYSASSADEALAAMNEQLQLGHDFLKEADYLILTWGTSWVYERKEAAGPVANCHKFPASDFHRYRLSQEQIVGEFTELLTCLQKFNPKLKFLSTVSPIRHLKDTAHGNQLSKSTLLLALDQLAAAFGKQHFNYFPSYEIVMDELRDYRFYAPDLVHLSPVAVEHIWGKFSDVLLSQEAHRLMVQIGKLRKAVAHRPFRKDIPGYVKFLTQHIDKINQLIINFPSLNLDREKEYFQQELNGCEQQ</sequence>
<dbReference type="Pfam" id="PF08885">
    <property type="entry name" value="GSCFA"/>
    <property type="match status" value="1"/>
</dbReference>